<dbReference type="Proteomes" id="UP001176941">
    <property type="component" value="Chromosome 21"/>
</dbReference>
<accession>A0ABN8YSL4</accession>
<evidence type="ECO:0000256" key="1">
    <source>
        <dbReference type="SAM" id="MobiDB-lite"/>
    </source>
</evidence>
<organism evidence="2 3">
    <name type="scientific">Rangifer tarandus platyrhynchus</name>
    <name type="common">Svalbard reindeer</name>
    <dbReference type="NCBI Taxonomy" id="3082113"/>
    <lineage>
        <taxon>Eukaryota</taxon>
        <taxon>Metazoa</taxon>
        <taxon>Chordata</taxon>
        <taxon>Craniata</taxon>
        <taxon>Vertebrata</taxon>
        <taxon>Euteleostomi</taxon>
        <taxon>Mammalia</taxon>
        <taxon>Eutheria</taxon>
        <taxon>Laurasiatheria</taxon>
        <taxon>Artiodactyla</taxon>
        <taxon>Ruminantia</taxon>
        <taxon>Pecora</taxon>
        <taxon>Cervidae</taxon>
        <taxon>Odocoileinae</taxon>
        <taxon>Rangifer</taxon>
    </lineage>
</organism>
<evidence type="ECO:0000313" key="2">
    <source>
        <dbReference type="EMBL" id="CAI9162871.1"/>
    </source>
</evidence>
<evidence type="ECO:0000313" key="3">
    <source>
        <dbReference type="Proteomes" id="UP001176941"/>
    </source>
</evidence>
<proteinExistence type="predicted"/>
<dbReference type="EMBL" id="OX459957">
    <property type="protein sequence ID" value="CAI9162871.1"/>
    <property type="molecule type" value="Genomic_DNA"/>
</dbReference>
<gene>
    <name evidence="2" type="ORF">MRATA1EN1_LOCUS11833</name>
</gene>
<name>A0ABN8YSL4_RANTA</name>
<sequence length="102" mass="10305">MKDPASCLVWEAAPGTLALPGCPEAFLVAHSGAPTSSGLGLLSGSGPKKLCPQLTWKAVCAGATPWDRPPPGPGPGHRGPGVPEGDSPPWVCGERLACPQLM</sequence>
<feature type="region of interest" description="Disordered" evidence="1">
    <location>
        <begin position="62"/>
        <end position="89"/>
    </location>
</feature>
<keyword evidence="3" id="KW-1185">Reference proteome</keyword>
<reference evidence="2" key="1">
    <citation type="submission" date="2023-04" db="EMBL/GenBank/DDBJ databases">
        <authorList>
            <consortium name="ELIXIR-Norway"/>
        </authorList>
    </citation>
    <scope>NUCLEOTIDE SEQUENCE [LARGE SCALE GENOMIC DNA]</scope>
</reference>
<protein>
    <submittedName>
        <fullName evidence="2">Uncharacterized protein</fullName>
    </submittedName>
</protein>